<proteinExistence type="predicted"/>
<dbReference type="EMBL" id="UOEU01000589">
    <property type="protein sequence ID" value="VAW35514.1"/>
    <property type="molecule type" value="Genomic_DNA"/>
</dbReference>
<dbReference type="AlphaFoldDB" id="A0A3B0VVW6"/>
<protein>
    <recommendedName>
        <fullName evidence="1">YozE SAM-like domain-containing protein</fullName>
    </recommendedName>
</protein>
<gene>
    <name evidence="2" type="ORF">MNBD_CHLOROFLEXI01-2374</name>
</gene>
<organism evidence="2">
    <name type="scientific">hydrothermal vent metagenome</name>
    <dbReference type="NCBI Taxonomy" id="652676"/>
    <lineage>
        <taxon>unclassified sequences</taxon>
        <taxon>metagenomes</taxon>
        <taxon>ecological metagenomes</taxon>
    </lineage>
</organism>
<sequence length="77" mass="8945">METFSFYQWINNQIERQDAVGDFAHTISQFEEPKATRKKANGHMIWATWLVDKNATPAVIEAFNTAWVEYQRKVAPA</sequence>
<dbReference type="InterPro" id="IPR023089">
    <property type="entry name" value="YozE_SAM-like"/>
</dbReference>
<dbReference type="InterPro" id="IPR036806">
    <property type="entry name" value="YozE_SAM-like_sf"/>
</dbReference>
<evidence type="ECO:0000259" key="1">
    <source>
        <dbReference type="Pfam" id="PF06855"/>
    </source>
</evidence>
<reference evidence="2" key="1">
    <citation type="submission" date="2018-06" db="EMBL/GenBank/DDBJ databases">
        <authorList>
            <person name="Zhirakovskaya E."/>
        </authorList>
    </citation>
    <scope>NUCLEOTIDE SEQUENCE</scope>
</reference>
<dbReference type="Pfam" id="PF06855">
    <property type="entry name" value="YozE_SAM_like"/>
    <property type="match status" value="1"/>
</dbReference>
<evidence type="ECO:0000313" key="2">
    <source>
        <dbReference type="EMBL" id="VAW35514.1"/>
    </source>
</evidence>
<name>A0A3B0VVW6_9ZZZZ</name>
<accession>A0A3B0VVW6</accession>
<feature type="domain" description="YozE SAM-like" evidence="1">
    <location>
        <begin position="5"/>
        <end position="71"/>
    </location>
</feature>
<dbReference type="SUPFAM" id="SSF140652">
    <property type="entry name" value="YozE-like"/>
    <property type="match status" value="1"/>
</dbReference>
<dbReference type="Gene3D" id="1.10.150.260">
    <property type="entry name" value="YozE SAM-like"/>
    <property type="match status" value="1"/>
</dbReference>